<name>A0A1A9V4W0_GLOAU</name>
<reference evidence="1" key="1">
    <citation type="submission" date="2020-05" db="UniProtKB">
        <authorList>
            <consortium name="EnsemblMetazoa"/>
        </authorList>
    </citation>
    <scope>IDENTIFICATION</scope>
    <source>
        <strain evidence="1">TTRI</strain>
    </source>
</reference>
<evidence type="ECO:0000313" key="1">
    <source>
        <dbReference type="EnsemblMetazoa" id="GAUT025998-PA"/>
    </source>
</evidence>
<proteinExistence type="predicted"/>
<accession>A0A1A9V4W0</accession>
<dbReference type="Proteomes" id="UP000078200">
    <property type="component" value="Unassembled WGS sequence"/>
</dbReference>
<dbReference type="VEuPathDB" id="VectorBase:GAUT025998"/>
<dbReference type="AlphaFoldDB" id="A0A1A9V4W0"/>
<keyword evidence="2" id="KW-1185">Reference proteome</keyword>
<dbReference type="EnsemblMetazoa" id="GAUT025998-RA">
    <property type="protein sequence ID" value="GAUT025998-PA"/>
    <property type="gene ID" value="GAUT025998"/>
</dbReference>
<protein>
    <submittedName>
        <fullName evidence="1">Uncharacterized protein</fullName>
    </submittedName>
</protein>
<organism evidence="1 2">
    <name type="scientific">Glossina austeni</name>
    <name type="common">Savannah tsetse fly</name>
    <dbReference type="NCBI Taxonomy" id="7395"/>
    <lineage>
        <taxon>Eukaryota</taxon>
        <taxon>Metazoa</taxon>
        <taxon>Ecdysozoa</taxon>
        <taxon>Arthropoda</taxon>
        <taxon>Hexapoda</taxon>
        <taxon>Insecta</taxon>
        <taxon>Pterygota</taxon>
        <taxon>Neoptera</taxon>
        <taxon>Endopterygota</taxon>
        <taxon>Diptera</taxon>
        <taxon>Brachycera</taxon>
        <taxon>Muscomorpha</taxon>
        <taxon>Hippoboscoidea</taxon>
        <taxon>Glossinidae</taxon>
        <taxon>Glossina</taxon>
    </lineage>
</organism>
<evidence type="ECO:0000313" key="2">
    <source>
        <dbReference type="Proteomes" id="UP000078200"/>
    </source>
</evidence>
<sequence length="127" mass="14207">MKLSASMGMDGNLCANSTIPVSELMRKKPESFPCSILYDKRPLLAESMSRASTWVTISPICLLLLISTEAEGWTTVEWTFLVVMRPCCAFRRLEVITGITNCVDMLKISKNQSQSTATRLPYTTYNT</sequence>